<organism evidence="2 3">
    <name type="scientific">Rubroshorea leprosula</name>
    <dbReference type="NCBI Taxonomy" id="152421"/>
    <lineage>
        <taxon>Eukaryota</taxon>
        <taxon>Viridiplantae</taxon>
        <taxon>Streptophyta</taxon>
        <taxon>Embryophyta</taxon>
        <taxon>Tracheophyta</taxon>
        <taxon>Spermatophyta</taxon>
        <taxon>Magnoliopsida</taxon>
        <taxon>eudicotyledons</taxon>
        <taxon>Gunneridae</taxon>
        <taxon>Pentapetalae</taxon>
        <taxon>rosids</taxon>
        <taxon>malvids</taxon>
        <taxon>Malvales</taxon>
        <taxon>Dipterocarpaceae</taxon>
        <taxon>Rubroshorea</taxon>
    </lineage>
</organism>
<feature type="chain" id="PRO_5043416842" evidence="1">
    <location>
        <begin position="19"/>
        <end position="81"/>
    </location>
</feature>
<evidence type="ECO:0000313" key="3">
    <source>
        <dbReference type="Proteomes" id="UP001054252"/>
    </source>
</evidence>
<feature type="signal peptide" evidence="1">
    <location>
        <begin position="1"/>
        <end position="18"/>
    </location>
</feature>
<sequence length="81" mass="8936">MLILFLIVLFFQVRFFEARQLASSKGKLNALLLKVLRTPRLVNGRAIAQDGSRITGQHSARAFFDRDLLSSNPSPGAGQGH</sequence>
<keyword evidence="3" id="KW-1185">Reference proteome</keyword>
<keyword evidence="1" id="KW-0732">Signal</keyword>
<dbReference type="AlphaFoldDB" id="A0AAV5KZV6"/>
<comment type="caution">
    <text evidence="2">The sequence shown here is derived from an EMBL/GenBank/DDBJ whole genome shotgun (WGS) entry which is preliminary data.</text>
</comment>
<dbReference type="Proteomes" id="UP001054252">
    <property type="component" value="Unassembled WGS sequence"/>
</dbReference>
<gene>
    <name evidence="2" type="ORF">SLEP1_g39195</name>
</gene>
<accession>A0AAV5KZV6</accession>
<evidence type="ECO:0000313" key="2">
    <source>
        <dbReference type="EMBL" id="GKV30377.1"/>
    </source>
</evidence>
<proteinExistence type="predicted"/>
<protein>
    <submittedName>
        <fullName evidence="2">Uncharacterized protein</fullName>
    </submittedName>
</protein>
<dbReference type="EMBL" id="BPVZ01000086">
    <property type="protein sequence ID" value="GKV30377.1"/>
    <property type="molecule type" value="Genomic_DNA"/>
</dbReference>
<name>A0AAV5KZV6_9ROSI</name>
<evidence type="ECO:0000256" key="1">
    <source>
        <dbReference type="SAM" id="SignalP"/>
    </source>
</evidence>
<reference evidence="2 3" key="1">
    <citation type="journal article" date="2021" name="Commun. Biol.">
        <title>The genome of Shorea leprosula (Dipterocarpaceae) highlights the ecological relevance of drought in aseasonal tropical rainforests.</title>
        <authorList>
            <person name="Ng K.K.S."/>
            <person name="Kobayashi M.J."/>
            <person name="Fawcett J.A."/>
            <person name="Hatakeyama M."/>
            <person name="Paape T."/>
            <person name="Ng C.H."/>
            <person name="Ang C.C."/>
            <person name="Tnah L.H."/>
            <person name="Lee C.T."/>
            <person name="Nishiyama T."/>
            <person name="Sese J."/>
            <person name="O'Brien M.J."/>
            <person name="Copetti D."/>
            <person name="Mohd Noor M.I."/>
            <person name="Ong R.C."/>
            <person name="Putra M."/>
            <person name="Sireger I.Z."/>
            <person name="Indrioko S."/>
            <person name="Kosugi Y."/>
            <person name="Izuno A."/>
            <person name="Isagi Y."/>
            <person name="Lee S.L."/>
            <person name="Shimizu K.K."/>
        </authorList>
    </citation>
    <scope>NUCLEOTIDE SEQUENCE [LARGE SCALE GENOMIC DNA]</scope>
    <source>
        <strain evidence="2">214</strain>
    </source>
</reference>